<evidence type="ECO:0000313" key="1">
    <source>
        <dbReference type="EMBL" id="KAJ1926912.1"/>
    </source>
</evidence>
<reference evidence="1" key="1">
    <citation type="submission" date="2022-07" db="EMBL/GenBank/DDBJ databases">
        <title>Phylogenomic reconstructions and comparative analyses of Kickxellomycotina fungi.</title>
        <authorList>
            <person name="Reynolds N.K."/>
            <person name="Stajich J.E."/>
            <person name="Barry K."/>
            <person name="Grigoriev I.V."/>
            <person name="Crous P."/>
            <person name="Smith M.E."/>
        </authorList>
    </citation>
    <scope>NUCLEOTIDE SEQUENCE</scope>
    <source>
        <strain evidence="1">RSA 861</strain>
    </source>
</reference>
<accession>A0A9W8AHY7</accession>
<name>A0A9W8AHY7_9FUNG</name>
<comment type="caution">
    <text evidence="1">The sequence shown here is derived from an EMBL/GenBank/DDBJ whole genome shotgun (WGS) entry which is preliminary data.</text>
</comment>
<dbReference type="Proteomes" id="UP001150569">
    <property type="component" value="Unassembled WGS sequence"/>
</dbReference>
<dbReference type="AlphaFoldDB" id="A0A9W8AHY7"/>
<gene>
    <name evidence="1" type="ORF">IWQ60_003389</name>
</gene>
<evidence type="ECO:0000313" key="2">
    <source>
        <dbReference type="Proteomes" id="UP001150569"/>
    </source>
</evidence>
<keyword evidence="2" id="KW-1185">Reference proteome</keyword>
<dbReference type="EMBL" id="JANBPT010000144">
    <property type="protein sequence ID" value="KAJ1926912.1"/>
    <property type="molecule type" value="Genomic_DNA"/>
</dbReference>
<protein>
    <submittedName>
        <fullName evidence="1">Uncharacterized protein</fullName>
    </submittedName>
</protein>
<organism evidence="1 2">
    <name type="scientific">Tieghemiomyces parasiticus</name>
    <dbReference type="NCBI Taxonomy" id="78921"/>
    <lineage>
        <taxon>Eukaryota</taxon>
        <taxon>Fungi</taxon>
        <taxon>Fungi incertae sedis</taxon>
        <taxon>Zoopagomycota</taxon>
        <taxon>Kickxellomycotina</taxon>
        <taxon>Dimargaritomycetes</taxon>
        <taxon>Dimargaritales</taxon>
        <taxon>Dimargaritaceae</taxon>
        <taxon>Tieghemiomyces</taxon>
    </lineage>
</organism>
<sequence>MSERDYQNALASNDTRVLTKIRSHMEKSLGSSWQPSVEASSYVNSVLDGWGHDEHGAVDNLPDVGTCQFVNLPYAAGFNSEPSSGATESSYMNIVGQNLATAAKACF</sequence>
<proteinExistence type="predicted"/>